<evidence type="ECO:0000256" key="2">
    <source>
        <dbReference type="ARBA" id="ARBA00022737"/>
    </source>
</evidence>
<dbReference type="InterPro" id="IPR001680">
    <property type="entry name" value="WD40_rpt"/>
</dbReference>
<dbReference type="SMART" id="SM00256">
    <property type="entry name" value="FBOX"/>
    <property type="match status" value="1"/>
</dbReference>
<dbReference type="PROSITE" id="PS50082">
    <property type="entry name" value="WD_REPEATS_2"/>
    <property type="match status" value="5"/>
</dbReference>
<feature type="compositionally biased region" description="Low complexity" evidence="4">
    <location>
        <begin position="241"/>
        <end position="267"/>
    </location>
</feature>
<feature type="region of interest" description="Disordered" evidence="4">
    <location>
        <begin position="226"/>
        <end position="269"/>
    </location>
</feature>
<feature type="domain" description="F-box" evidence="5">
    <location>
        <begin position="70"/>
        <end position="116"/>
    </location>
</feature>
<dbReference type="SUPFAM" id="SSF81383">
    <property type="entry name" value="F-box domain"/>
    <property type="match status" value="1"/>
</dbReference>
<dbReference type="EMBL" id="MU790521">
    <property type="protein sequence ID" value="KAJ4000459.1"/>
    <property type="molecule type" value="Genomic_DNA"/>
</dbReference>
<dbReference type="InterPro" id="IPR015943">
    <property type="entry name" value="WD40/YVTN_repeat-like_dom_sf"/>
</dbReference>
<keyword evidence="1 3" id="KW-0853">WD repeat</keyword>
<dbReference type="Gene3D" id="1.20.1280.50">
    <property type="match status" value="1"/>
</dbReference>
<feature type="repeat" description="WD" evidence="3">
    <location>
        <begin position="352"/>
        <end position="388"/>
    </location>
</feature>
<comment type="caution">
    <text evidence="6">The sequence shown here is derived from an EMBL/GenBank/DDBJ whole genome shotgun (WGS) entry which is preliminary data.</text>
</comment>
<feature type="region of interest" description="Disordered" evidence="4">
    <location>
        <begin position="135"/>
        <end position="164"/>
    </location>
</feature>
<organism evidence="6 7">
    <name type="scientific">Lentinula boryana</name>
    <dbReference type="NCBI Taxonomy" id="40481"/>
    <lineage>
        <taxon>Eukaryota</taxon>
        <taxon>Fungi</taxon>
        <taxon>Dikarya</taxon>
        <taxon>Basidiomycota</taxon>
        <taxon>Agaricomycotina</taxon>
        <taxon>Agaricomycetes</taxon>
        <taxon>Agaricomycetidae</taxon>
        <taxon>Agaricales</taxon>
        <taxon>Marasmiineae</taxon>
        <taxon>Omphalotaceae</taxon>
        <taxon>Lentinula</taxon>
    </lineage>
</organism>
<reference evidence="6" key="1">
    <citation type="submission" date="2022-08" db="EMBL/GenBank/DDBJ databases">
        <authorList>
            <consortium name="DOE Joint Genome Institute"/>
            <person name="Min B."/>
            <person name="Riley R."/>
            <person name="Sierra-Patev S."/>
            <person name="Naranjo-Ortiz M."/>
            <person name="Looney B."/>
            <person name="Konkel Z."/>
            <person name="Slot J.C."/>
            <person name="Sakamoto Y."/>
            <person name="Steenwyk J.L."/>
            <person name="Rokas A."/>
            <person name="Carro J."/>
            <person name="Camarero S."/>
            <person name="Ferreira P."/>
            <person name="Molpeceres G."/>
            <person name="Ruiz-Duenas F.J."/>
            <person name="Serrano A."/>
            <person name="Henrissat B."/>
            <person name="Drula E."/>
            <person name="Hughes K.W."/>
            <person name="Mata J.L."/>
            <person name="Ishikawa N.K."/>
            <person name="Vargas-Isla R."/>
            <person name="Ushijima S."/>
            <person name="Smith C.A."/>
            <person name="Ahrendt S."/>
            <person name="Andreopoulos W."/>
            <person name="He G."/>
            <person name="Labutti K."/>
            <person name="Lipzen A."/>
            <person name="Ng V."/>
            <person name="Sandor L."/>
            <person name="Barry K."/>
            <person name="Martinez A.T."/>
            <person name="Xiao Y."/>
            <person name="Gibbons J.G."/>
            <person name="Terashima K."/>
            <person name="Hibbett D.S."/>
            <person name="Grigoriev I.V."/>
        </authorList>
    </citation>
    <scope>NUCLEOTIDE SEQUENCE</scope>
    <source>
        <strain evidence="6">TFB10827</strain>
    </source>
</reference>
<dbReference type="PANTHER" id="PTHR14604">
    <property type="entry name" value="WD40 REPEAT PF20"/>
    <property type="match status" value="1"/>
</dbReference>
<feature type="compositionally biased region" description="Acidic residues" evidence="4">
    <location>
        <begin position="148"/>
        <end position="164"/>
    </location>
</feature>
<dbReference type="InterPro" id="IPR001810">
    <property type="entry name" value="F-box_dom"/>
</dbReference>
<dbReference type="Gene3D" id="2.130.10.10">
    <property type="entry name" value="YVTN repeat-like/Quinoprotein amine dehydrogenase"/>
    <property type="match status" value="2"/>
</dbReference>
<evidence type="ECO:0000313" key="6">
    <source>
        <dbReference type="EMBL" id="KAJ4000459.1"/>
    </source>
</evidence>
<evidence type="ECO:0000259" key="5">
    <source>
        <dbReference type="PROSITE" id="PS50181"/>
    </source>
</evidence>
<dbReference type="CDD" id="cd00200">
    <property type="entry name" value="WD40"/>
    <property type="match status" value="1"/>
</dbReference>
<dbReference type="PRINTS" id="PR00320">
    <property type="entry name" value="GPROTEINBRPT"/>
</dbReference>
<dbReference type="PANTHER" id="PTHR14604:SF4">
    <property type="entry name" value="F-BOX DOMAIN-CONTAINING PROTEIN"/>
    <property type="match status" value="1"/>
</dbReference>
<dbReference type="Pfam" id="PF00400">
    <property type="entry name" value="WD40"/>
    <property type="match status" value="6"/>
</dbReference>
<feature type="repeat" description="WD" evidence="3">
    <location>
        <begin position="429"/>
        <end position="468"/>
    </location>
</feature>
<protein>
    <submittedName>
        <fullName evidence="6">F-box/WD repeat-containing protein 11</fullName>
    </submittedName>
</protein>
<dbReference type="Proteomes" id="UP001163828">
    <property type="component" value="Unassembled WGS sequence"/>
</dbReference>
<feature type="repeat" description="WD" evidence="3">
    <location>
        <begin position="470"/>
        <end position="503"/>
    </location>
</feature>
<dbReference type="SUPFAM" id="SSF50978">
    <property type="entry name" value="WD40 repeat-like"/>
    <property type="match status" value="1"/>
</dbReference>
<feature type="repeat" description="WD" evidence="3">
    <location>
        <begin position="302"/>
        <end position="347"/>
    </location>
</feature>
<name>A0ABQ8QP49_9AGAR</name>
<keyword evidence="7" id="KW-1185">Reference proteome</keyword>
<proteinExistence type="predicted"/>
<dbReference type="SMART" id="SM00320">
    <property type="entry name" value="WD40"/>
    <property type="match status" value="7"/>
</dbReference>
<evidence type="ECO:0000256" key="1">
    <source>
        <dbReference type="ARBA" id="ARBA00022574"/>
    </source>
</evidence>
<dbReference type="InterPro" id="IPR036047">
    <property type="entry name" value="F-box-like_dom_sf"/>
</dbReference>
<dbReference type="InterPro" id="IPR050995">
    <property type="entry name" value="WD-F-box_domain-protein"/>
</dbReference>
<dbReference type="PROSITE" id="PS00678">
    <property type="entry name" value="WD_REPEATS_1"/>
    <property type="match status" value="2"/>
</dbReference>
<gene>
    <name evidence="6" type="ORF">F5050DRAFT_1730873</name>
</gene>
<keyword evidence="2" id="KW-0677">Repeat</keyword>
<dbReference type="PROSITE" id="PS50181">
    <property type="entry name" value="FBOX"/>
    <property type="match status" value="1"/>
</dbReference>
<evidence type="ECO:0000256" key="3">
    <source>
        <dbReference type="PROSITE-ProRule" id="PRU00221"/>
    </source>
</evidence>
<evidence type="ECO:0000313" key="7">
    <source>
        <dbReference type="Proteomes" id="UP001163828"/>
    </source>
</evidence>
<feature type="repeat" description="WD" evidence="3">
    <location>
        <begin position="608"/>
        <end position="647"/>
    </location>
</feature>
<dbReference type="Pfam" id="PF12937">
    <property type="entry name" value="F-box-like"/>
    <property type="match status" value="1"/>
</dbReference>
<dbReference type="InterPro" id="IPR036322">
    <property type="entry name" value="WD40_repeat_dom_sf"/>
</dbReference>
<sequence>MNTSPVFDEGYNDEDLSNQPLQMTPSKSIDLLSRLSSAQECEDLAYQLLASLPRSRLATIQRRLAPLLQFDVVGSLPAEVSLQIFSYLPFPALLICALVCRRWTILANDQALWKNLCDARGWSWRKPSLKYPPAFTQSGLGASPDAWNDSDDEGMGDSDEEAEEEEVADTLMMSELDAAKAELTMMHAELDSGFASMSFAGDEQVIASTSSNAFAPVPSRNRVSVYPPPSNKLYSSSTKKLATARPRAAARHSAPSLLSSVSSSSSSKPNYKLLHQTQIKLQKRILSSSYRLSALQTRGAPTNSHTNTIYCLQLYTYPSSGAQVLFTGSRDKTVREWNLSTGLVERVIGGIHTSSVLSICVYNGILASAGSDRKVVVWDLERNKVMKVISDHEDSVLCVRFDENRLVSCSKDRTVRTYLFPDLEPQFVLSAHRAAVNAVSISKTLIVSGSGDRSIRLWDANTGKSLRTFENHHSRGIASIDFKPPYVLSGSSDKHLRLFDITTLQGWSTSPDHDTLSGSVSHGLGSQAAPFPLPSSFVPAFLSQTVTAGNSEFQPTGFGFEPVQHNNVNTTFAFGQEGQPVLCQTCGNSGLVTLGGGGRQGPGNAHKNVLHRDLVRSVAFGDEFVLSGSYDLSIKVWDRRTGALVADLSGGHTGRIFCIGFDCTKVVSCGEDQVCANGFSTLFNGYGSTFFLSYSVSVFGTLLMELTPVSSIYNYNIFFPYLFYSSQVIDAKLLPPHMIGFSLHF</sequence>
<dbReference type="InterPro" id="IPR019775">
    <property type="entry name" value="WD40_repeat_CS"/>
</dbReference>
<dbReference type="InterPro" id="IPR020472">
    <property type="entry name" value="WD40_PAC1"/>
</dbReference>
<evidence type="ECO:0000256" key="4">
    <source>
        <dbReference type="SAM" id="MobiDB-lite"/>
    </source>
</evidence>
<dbReference type="PROSITE" id="PS50294">
    <property type="entry name" value="WD_REPEATS_REGION"/>
    <property type="match status" value="2"/>
</dbReference>
<accession>A0ABQ8QP49</accession>